<evidence type="ECO:0000313" key="3">
    <source>
        <dbReference type="Proteomes" id="UP000222542"/>
    </source>
</evidence>
<dbReference type="PANTHER" id="PTHR48047:SF51">
    <property type="entry name" value="GLYCOSYLTRANSFERASE"/>
    <property type="match status" value="1"/>
</dbReference>
<dbReference type="EMBL" id="AYRZ02000036">
    <property type="protein sequence ID" value="PHT63318.1"/>
    <property type="molecule type" value="Genomic_DNA"/>
</dbReference>
<accession>A0A2G2Y0Q1</accession>
<dbReference type="SUPFAM" id="SSF53756">
    <property type="entry name" value="UDP-Glycosyltransferase/glycogen phosphorylase"/>
    <property type="match status" value="1"/>
</dbReference>
<dbReference type="Gene3D" id="3.40.50.2000">
    <property type="entry name" value="Glycogen Phosphorylase B"/>
    <property type="match status" value="1"/>
</dbReference>
<dbReference type="STRING" id="4072.A0A2G2Y0Q1"/>
<dbReference type="Proteomes" id="UP000222542">
    <property type="component" value="Unassembled WGS sequence"/>
</dbReference>
<reference evidence="2 3" key="2">
    <citation type="journal article" date="2017" name="Genome Biol.">
        <title>New reference genome sequences of hot pepper reveal the massive evolution of plant disease-resistance genes by retroduplication.</title>
        <authorList>
            <person name="Kim S."/>
            <person name="Park J."/>
            <person name="Yeom S.I."/>
            <person name="Kim Y.M."/>
            <person name="Seo E."/>
            <person name="Kim K.T."/>
            <person name="Kim M.S."/>
            <person name="Lee J.M."/>
            <person name="Cheong K."/>
            <person name="Shin H.S."/>
            <person name="Kim S.B."/>
            <person name="Han K."/>
            <person name="Lee J."/>
            <person name="Park M."/>
            <person name="Lee H.A."/>
            <person name="Lee H.Y."/>
            <person name="Lee Y."/>
            <person name="Oh S."/>
            <person name="Lee J.H."/>
            <person name="Choi E."/>
            <person name="Choi E."/>
            <person name="Lee S.E."/>
            <person name="Jeon J."/>
            <person name="Kim H."/>
            <person name="Choi G."/>
            <person name="Song H."/>
            <person name="Lee J."/>
            <person name="Lee S.C."/>
            <person name="Kwon J.K."/>
            <person name="Lee H.Y."/>
            <person name="Koo N."/>
            <person name="Hong Y."/>
            <person name="Kim R.W."/>
            <person name="Kang W.H."/>
            <person name="Huh J.H."/>
            <person name="Kang B.C."/>
            <person name="Yang T.J."/>
            <person name="Lee Y.H."/>
            <person name="Bennetzen J.L."/>
            <person name="Choi D."/>
        </authorList>
    </citation>
    <scope>NUCLEOTIDE SEQUENCE [LARGE SCALE GENOMIC DNA]</scope>
    <source>
        <strain evidence="3">cv. CM334</strain>
    </source>
</reference>
<organism evidence="2 3">
    <name type="scientific">Capsicum annuum</name>
    <name type="common">Capsicum pepper</name>
    <dbReference type="NCBI Taxonomy" id="4072"/>
    <lineage>
        <taxon>Eukaryota</taxon>
        <taxon>Viridiplantae</taxon>
        <taxon>Streptophyta</taxon>
        <taxon>Embryophyta</taxon>
        <taxon>Tracheophyta</taxon>
        <taxon>Spermatophyta</taxon>
        <taxon>Magnoliopsida</taxon>
        <taxon>eudicotyledons</taxon>
        <taxon>Gunneridae</taxon>
        <taxon>Pentapetalae</taxon>
        <taxon>asterids</taxon>
        <taxon>lamiids</taxon>
        <taxon>Solanales</taxon>
        <taxon>Solanaceae</taxon>
        <taxon>Solanoideae</taxon>
        <taxon>Capsiceae</taxon>
        <taxon>Capsicum</taxon>
    </lineage>
</organism>
<gene>
    <name evidence="2" type="ORF">T459_32828</name>
</gene>
<dbReference type="PANTHER" id="PTHR48047">
    <property type="entry name" value="GLYCOSYLTRANSFERASE"/>
    <property type="match status" value="1"/>
</dbReference>
<comment type="caution">
    <text evidence="2">The sequence shown here is derived from an EMBL/GenBank/DDBJ whole genome shotgun (WGS) entry which is preliminary data.</text>
</comment>
<sequence length="252" mass="27982">MISHSTTHAVLFPFMSKGNTIPIFDLALLLLTRKISITIFTTPANRPFFSDSLSDTNINIIQIPFPENIQGIPPGVESTDKLPSMSLFPPFANATKLMKPHFEKALDSLPPVTFMITDDFLGWTLDSANKFDIPRLVYYGMSAFSMAFSISAASILRTEVSDDEPFSVPDFSGIEITRNDFDVPLREREPKGPGYEFVMEQLMATSKSYGMLVNSFYELESVYVDYCNCVASPKLCCVGPFCAVHEPPKVGS</sequence>
<keyword evidence="3" id="KW-1185">Reference proteome</keyword>
<dbReference type="AlphaFoldDB" id="A0A2G2Y0Q1"/>
<name>A0A2G2Y0Q1_CAPAN</name>
<comment type="similarity">
    <text evidence="1">Belongs to the UDP-glycosyltransferase family.</text>
</comment>
<dbReference type="OMA" id="INIIQIP"/>
<dbReference type="Gramene" id="PHT63318">
    <property type="protein sequence ID" value="PHT63318"/>
    <property type="gene ID" value="T459_32828"/>
</dbReference>
<evidence type="ECO:0000256" key="1">
    <source>
        <dbReference type="ARBA" id="ARBA00009995"/>
    </source>
</evidence>
<evidence type="ECO:0000313" key="2">
    <source>
        <dbReference type="EMBL" id="PHT63318.1"/>
    </source>
</evidence>
<protein>
    <submittedName>
        <fullName evidence="2">UDP-glycosyltransferase 90A1</fullName>
    </submittedName>
</protein>
<dbReference type="SMR" id="A0A2G2Y0Q1"/>
<proteinExistence type="inferred from homology"/>
<reference evidence="2 3" key="1">
    <citation type="journal article" date="2014" name="Nat. Genet.">
        <title>Genome sequence of the hot pepper provides insights into the evolution of pungency in Capsicum species.</title>
        <authorList>
            <person name="Kim S."/>
            <person name="Park M."/>
            <person name="Yeom S.I."/>
            <person name="Kim Y.M."/>
            <person name="Lee J.M."/>
            <person name="Lee H.A."/>
            <person name="Seo E."/>
            <person name="Choi J."/>
            <person name="Cheong K."/>
            <person name="Kim K.T."/>
            <person name="Jung K."/>
            <person name="Lee G.W."/>
            <person name="Oh S.K."/>
            <person name="Bae C."/>
            <person name="Kim S.B."/>
            <person name="Lee H.Y."/>
            <person name="Kim S.Y."/>
            <person name="Kim M.S."/>
            <person name="Kang B.C."/>
            <person name="Jo Y.D."/>
            <person name="Yang H.B."/>
            <person name="Jeong H.J."/>
            <person name="Kang W.H."/>
            <person name="Kwon J.K."/>
            <person name="Shin C."/>
            <person name="Lim J.Y."/>
            <person name="Park J.H."/>
            <person name="Huh J.H."/>
            <person name="Kim J.S."/>
            <person name="Kim B.D."/>
            <person name="Cohen O."/>
            <person name="Paran I."/>
            <person name="Suh M.C."/>
            <person name="Lee S.B."/>
            <person name="Kim Y.K."/>
            <person name="Shin Y."/>
            <person name="Noh S.J."/>
            <person name="Park J."/>
            <person name="Seo Y.S."/>
            <person name="Kwon S.Y."/>
            <person name="Kim H.A."/>
            <person name="Park J.M."/>
            <person name="Kim H.J."/>
            <person name="Choi S.B."/>
            <person name="Bosland P.W."/>
            <person name="Reeves G."/>
            <person name="Jo S.H."/>
            <person name="Lee B.W."/>
            <person name="Cho H.T."/>
            <person name="Choi H.S."/>
            <person name="Lee M.S."/>
            <person name="Yu Y."/>
            <person name="Do Choi Y."/>
            <person name="Park B.S."/>
            <person name="van Deynze A."/>
            <person name="Ashrafi H."/>
            <person name="Hill T."/>
            <person name="Kim W.T."/>
            <person name="Pai H.S."/>
            <person name="Ahn H.K."/>
            <person name="Yeam I."/>
            <person name="Giovannoni J.J."/>
            <person name="Rose J.K."/>
            <person name="Sorensen I."/>
            <person name="Lee S.J."/>
            <person name="Kim R.W."/>
            <person name="Choi I.Y."/>
            <person name="Choi B.S."/>
            <person name="Lim J.S."/>
            <person name="Lee Y.H."/>
            <person name="Choi D."/>
        </authorList>
    </citation>
    <scope>NUCLEOTIDE SEQUENCE [LARGE SCALE GENOMIC DNA]</scope>
    <source>
        <strain evidence="3">cv. CM334</strain>
    </source>
</reference>